<dbReference type="InterPro" id="IPR045257">
    <property type="entry name" value="E2/Pdx1"/>
</dbReference>
<organism evidence="5 6">
    <name type="scientific">Angomonas deanei</name>
    <dbReference type="NCBI Taxonomy" id="59799"/>
    <lineage>
        <taxon>Eukaryota</taxon>
        <taxon>Discoba</taxon>
        <taxon>Euglenozoa</taxon>
        <taxon>Kinetoplastea</taxon>
        <taxon>Metakinetoplastina</taxon>
        <taxon>Trypanosomatida</taxon>
        <taxon>Trypanosomatidae</taxon>
        <taxon>Strigomonadinae</taxon>
        <taxon>Angomonas</taxon>
    </lineage>
</organism>
<sequence>MRRSTFWLANFVPIFMPALSPSMEVGTVVEWKKKVGDYVKENDVFCTIQTDKAVVDYTNTFDPGYLAKIYLENGGEAPVAKTIAVMVDEEADVAEADQYVPDDAAEGEQEAAPATPAPAASTPAATPAAAAPAAPAGGASSEAPDVDFAPVFMPALSPSMEVGTVVEWKKKVGDYVKENDVFCTIQTDKAVVDYTNTFDPGYLAKVYLENGGEAPVAQTIALLVTSEADIPKVSNYYPEDAAGAAPAAAAAPATPAPAAATPAAPAGGASSEAPDVDFAPVFMPALSPSMEVGTVVEWKKKVGDYVKENDVFCTIQTDKAVVDYTNTFDPGYLAKVYLENGGEAPVAQTIALLVTSEADIPKVSNYYPEDAAGAAPAAAAPAKAAAAATPAAAAPAAAKAPRGEALTKAIHDSGPSVVRIAAGLSAEALEKIVPTGKGGRYLKSDFAGVKGFDYNENVQVVSLDGPAAISKTASPAAAAKPAAATPAAAAGDIYNVVIQGTPVKVRVDDSKLLDTLISTMTIPKKKVAKGATPK</sequence>
<evidence type="ECO:0000256" key="3">
    <source>
        <dbReference type="SAM" id="SignalP"/>
    </source>
</evidence>
<dbReference type="Gene3D" id="2.40.50.100">
    <property type="match status" value="3"/>
</dbReference>
<accession>A0A7G2CPP7</accession>
<dbReference type="InterPro" id="IPR000089">
    <property type="entry name" value="Biotin_lipoyl"/>
</dbReference>
<feature type="signal peptide" evidence="3">
    <location>
        <begin position="1"/>
        <end position="22"/>
    </location>
</feature>
<protein>
    <submittedName>
        <fullName evidence="5">Biotin-requiring enzyme, putative</fullName>
    </submittedName>
</protein>
<dbReference type="PANTHER" id="PTHR23151:SF90">
    <property type="entry name" value="DIHYDROLIPOYLLYSINE-RESIDUE ACETYLTRANSFERASE COMPONENT OF PYRUVATE DEHYDROGENASE COMPLEX, MITOCHONDRIAL-RELATED"/>
    <property type="match status" value="1"/>
</dbReference>
<dbReference type="GO" id="GO:0004742">
    <property type="term" value="F:dihydrolipoyllysine-residue acetyltransferase activity"/>
    <property type="evidence" value="ECO:0007669"/>
    <property type="project" value="TreeGrafter"/>
</dbReference>
<dbReference type="PROSITE" id="PS50968">
    <property type="entry name" value="BIOTINYL_LIPOYL"/>
    <property type="match status" value="3"/>
</dbReference>
<dbReference type="CDD" id="cd06849">
    <property type="entry name" value="lipoyl_domain"/>
    <property type="match status" value="3"/>
</dbReference>
<dbReference type="InterPro" id="IPR011053">
    <property type="entry name" value="Single_hybrid_motif"/>
</dbReference>
<feature type="domain" description="Lipoyl-binding" evidence="4">
    <location>
        <begin position="148"/>
        <end position="224"/>
    </location>
</feature>
<dbReference type="EMBL" id="LR877163">
    <property type="protein sequence ID" value="CAD2220941.1"/>
    <property type="molecule type" value="Genomic_DNA"/>
</dbReference>
<keyword evidence="3" id="KW-0732">Signal</keyword>
<dbReference type="FunFam" id="2.40.50.100:FF:000010">
    <property type="entry name" value="Acetyltransferase component of pyruvate dehydrogenase complex"/>
    <property type="match status" value="3"/>
</dbReference>
<feature type="region of interest" description="Disordered" evidence="2">
    <location>
        <begin position="104"/>
        <end position="141"/>
    </location>
</feature>
<keyword evidence="6" id="KW-1185">Reference proteome</keyword>
<feature type="chain" id="PRO_5028880936" evidence="3">
    <location>
        <begin position="23"/>
        <end position="534"/>
    </location>
</feature>
<evidence type="ECO:0000256" key="1">
    <source>
        <dbReference type="ARBA" id="ARBA00022823"/>
    </source>
</evidence>
<evidence type="ECO:0000259" key="4">
    <source>
        <dbReference type="PROSITE" id="PS50968"/>
    </source>
</evidence>
<evidence type="ECO:0000313" key="6">
    <source>
        <dbReference type="Proteomes" id="UP000515908"/>
    </source>
</evidence>
<dbReference type="AlphaFoldDB" id="A0A7G2CPP7"/>
<reference evidence="5 6" key="1">
    <citation type="submission" date="2020-08" db="EMBL/GenBank/DDBJ databases">
        <authorList>
            <person name="Newling K."/>
            <person name="Davey J."/>
            <person name="Forrester S."/>
        </authorList>
    </citation>
    <scope>NUCLEOTIDE SEQUENCE [LARGE SCALE GENOMIC DNA]</scope>
    <source>
        <strain evidence="6">Crithidia deanei Carvalho (ATCC PRA-265)</strain>
    </source>
</reference>
<dbReference type="GO" id="GO:0006086">
    <property type="term" value="P:pyruvate decarboxylation to acetyl-CoA"/>
    <property type="evidence" value="ECO:0007669"/>
    <property type="project" value="InterPro"/>
</dbReference>
<dbReference type="VEuPathDB" id="TriTrypDB:ADEAN_000846500"/>
<evidence type="ECO:0000256" key="2">
    <source>
        <dbReference type="SAM" id="MobiDB-lite"/>
    </source>
</evidence>
<keyword evidence="1" id="KW-0450">Lipoyl</keyword>
<feature type="compositionally biased region" description="Low complexity" evidence="2">
    <location>
        <begin position="110"/>
        <end position="141"/>
    </location>
</feature>
<dbReference type="Proteomes" id="UP000515908">
    <property type="component" value="Chromosome 19"/>
</dbReference>
<proteinExistence type="predicted"/>
<gene>
    <name evidence="5" type="ORF">ADEAN_000846500</name>
</gene>
<feature type="domain" description="Lipoyl-binding" evidence="4">
    <location>
        <begin position="278"/>
        <end position="354"/>
    </location>
</feature>
<feature type="domain" description="Lipoyl-binding" evidence="4">
    <location>
        <begin position="11"/>
        <end position="87"/>
    </location>
</feature>
<dbReference type="SUPFAM" id="SSF51230">
    <property type="entry name" value="Single hybrid motif"/>
    <property type="match status" value="3"/>
</dbReference>
<dbReference type="GO" id="GO:0045254">
    <property type="term" value="C:pyruvate dehydrogenase complex"/>
    <property type="evidence" value="ECO:0007669"/>
    <property type="project" value="InterPro"/>
</dbReference>
<dbReference type="Pfam" id="PF00364">
    <property type="entry name" value="Biotin_lipoyl"/>
    <property type="match status" value="3"/>
</dbReference>
<evidence type="ECO:0000313" key="5">
    <source>
        <dbReference type="EMBL" id="CAD2220941.1"/>
    </source>
</evidence>
<dbReference type="PANTHER" id="PTHR23151">
    <property type="entry name" value="DIHYDROLIPOAMIDE ACETYL/SUCCINYL-TRANSFERASE-RELATED"/>
    <property type="match status" value="1"/>
</dbReference>
<name>A0A7G2CPP7_9TRYP</name>